<dbReference type="EnsemblMetazoa" id="GBRI000922-RA">
    <property type="protein sequence ID" value="GBRI000922-PA"/>
    <property type="gene ID" value="GBRI000922"/>
</dbReference>
<feature type="transmembrane region" description="Helical" evidence="1">
    <location>
        <begin position="90"/>
        <end position="108"/>
    </location>
</feature>
<protein>
    <submittedName>
        <fullName evidence="2">Uncharacterized protein</fullName>
    </submittedName>
</protein>
<dbReference type="AlphaFoldDB" id="A0A1A9VZW6"/>
<evidence type="ECO:0000313" key="3">
    <source>
        <dbReference type="Proteomes" id="UP000091820"/>
    </source>
</evidence>
<keyword evidence="1" id="KW-0812">Transmembrane</keyword>
<reference evidence="3" key="1">
    <citation type="submission" date="2014-03" db="EMBL/GenBank/DDBJ databases">
        <authorList>
            <person name="Aksoy S."/>
            <person name="Warren W."/>
            <person name="Wilson R.K."/>
        </authorList>
    </citation>
    <scope>NUCLEOTIDE SEQUENCE [LARGE SCALE GENOMIC DNA]</scope>
    <source>
        <strain evidence="3">IAEA</strain>
    </source>
</reference>
<evidence type="ECO:0000256" key="1">
    <source>
        <dbReference type="SAM" id="Phobius"/>
    </source>
</evidence>
<organism evidence="2 3">
    <name type="scientific">Glossina brevipalpis</name>
    <dbReference type="NCBI Taxonomy" id="37001"/>
    <lineage>
        <taxon>Eukaryota</taxon>
        <taxon>Metazoa</taxon>
        <taxon>Ecdysozoa</taxon>
        <taxon>Arthropoda</taxon>
        <taxon>Hexapoda</taxon>
        <taxon>Insecta</taxon>
        <taxon>Pterygota</taxon>
        <taxon>Neoptera</taxon>
        <taxon>Endopterygota</taxon>
        <taxon>Diptera</taxon>
        <taxon>Brachycera</taxon>
        <taxon>Muscomorpha</taxon>
        <taxon>Hippoboscoidea</taxon>
        <taxon>Glossinidae</taxon>
        <taxon>Glossina</taxon>
    </lineage>
</organism>
<proteinExistence type="predicted"/>
<dbReference type="Proteomes" id="UP000091820">
    <property type="component" value="Unassembled WGS sequence"/>
</dbReference>
<feature type="transmembrane region" description="Helical" evidence="1">
    <location>
        <begin position="46"/>
        <end position="70"/>
    </location>
</feature>
<accession>A0A1A9VZW6</accession>
<keyword evidence="1" id="KW-1133">Transmembrane helix</keyword>
<dbReference type="VEuPathDB" id="VectorBase:GBRI000922"/>
<evidence type="ECO:0000313" key="2">
    <source>
        <dbReference type="EnsemblMetazoa" id="GBRI000922-PA"/>
    </source>
</evidence>
<sequence length="125" mass="14785">MRYRICNQSYCMICGKVMMMMRTLTLLDFNMMFEDISLRLLLIEKWILFIKHYFIIFFLFYKLTGIAKLTDEYVFSFMFRVEDIVVHKRAFAPFVAEVAVMLFVRSVYNRGGSAQGCKSPEANIP</sequence>
<keyword evidence="3" id="KW-1185">Reference proteome</keyword>
<name>A0A1A9VZW6_9MUSC</name>
<keyword evidence="1" id="KW-0472">Membrane</keyword>
<reference evidence="2" key="2">
    <citation type="submission" date="2020-05" db="UniProtKB">
        <authorList>
            <consortium name="EnsemblMetazoa"/>
        </authorList>
    </citation>
    <scope>IDENTIFICATION</scope>
    <source>
        <strain evidence="2">IAEA</strain>
    </source>
</reference>